<dbReference type="AlphaFoldDB" id="A0A940NMH8"/>
<keyword evidence="2" id="KW-1185">Reference proteome</keyword>
<dbReference type="EMBL" id="JAGIYQ010000002">
    <property type="protein sequence ID" value="MBP0724260.1"/>
    <property type="molecule type" value="Genomic_DNA"/>
</dbReference>
<organism evidence="1 2">
    <name type="scientific">Gottfriedia endophytica</name>
    <dbReference type="NCBI Taxonomy" id="2820819"/>
    <lineage>
        <taxon>Bacteria</taxon>
        <taxon>Bacillati</taxon>
        <taxon>Bacillota</taxon>
        <taxon>Bacilli</taxon>
        <taxon>Bacillales</taxon>
        <taxon>Bacillaceae</taxon>
        <taxon>Gottfriedia</taxon>
    </lineage>
</organism>
<evidence type="ECO:0000313" key="2">
    <source>
        <dbReference type="Proteomes" id="UP000682134"/>
    </source>
</evidence>
<proteinExistence type="predicted"/>
<evidence type="ECO:0000313" key="1">
    <source>
        <dbReference type="EMBL" id="MBP0724260.1"/>
    </source>
</evidence>
<gene>
    <name evidence="1" type="ORF">J5Y03_03560</name>
</gene>
<comment type="caution">
    <text evidence="1">The sequence shown here is derived from an EMBL/GenBank/DDBJ whole genome shotgun (WGS) entry which is preliminary data.</text>
</comment>
<dbReference type="RefSeq" id="WP_209402604.1">
    <property type="nucleotide sequence ID" value="NZ_JAGIYQ010000002.1"/>
</dbReference>
<dbReference type="Proteomes" id="UP000682134">
    <property type="component" value="Unassembled WGS sequence"/>
</dbReference>
<reference evidence="1" key="1">
    <citation type="submission" date="2021-04" db="EMBL/GenBank/DDBJ databases">
        <title>Genome seq and assembly of Bacillus sp.</title>
        <authorList>
            <person name="Chhetri G."/>
        </authorList>
    </citation>
    <scope>NUCLEOTIDE SEQUENCE</scope>
    <source>
        <strain evidence="1">RG28</strain>
    </source>
</reference>
<protein>
    <submittedName>
        <fullName evidence="1">Uncharacterized protein</fullName>
    </submittedName>
</protein>
<sequence length="90" mass="10269">MDYSFGTLIKYKAIGNFKLGDVFFTDDEPSSAYKIIYDSTETKYPYILLCLDNAISIQSFDELPTLEDIEENIGKVKFTVPSENLLLVVR</sequence>
<accession>A0A940NMH8</accession>
<name>A0A940NMH8_9BACI</name>